<evidence type="ECO:0000313" key="10">
    <source>
        <dbReference type="EMBL" id="KAB1081762.1"/>
    </source>
</evidence>
<comment type="similarity">
    <text evidence="2">Belongs to the CitM (TC 2.A.11) transporter family.</text>
</comment>
<sequence length="422" mass="43293">MGALTFSPNLATWGIAGLATLGVILRPFSWPEAIWAVVGAACLVLFGLLPVGAALDGIAKGTDVYLFLIGMMLLAEIARKEGLFDWLAQAAVRQAKGSATRLFTLIYLVGTVVTVFLSNDACAVVLTPAVYAAAKAAKAEPLPYLFICAFIANAASFVLPISNPANLVVFAEHMPPLTRWLAHFALPSVLAIGATYAVLRWTQAGALASQEIATDADAATLSGTGKIAGLGIVATAAALIGASAFGLDLGLPTFVAGLATTLVVLAIKRGGLVDILRDISWGVLPLVAGLFVLVESLEKTGILAMLADLLKRAAQGDPGTTAWGSGILVAVATNLVNNLPAGLLAGAAVQAAHVSEKVAGAILIGVDLGPNLSVTGSLATILWLTAIRREGEDVSAWRFLKLGLLVMPPALILALAGLLLMP</sequence>
<comment type="caution">
    <text evidence="10">The sequence shown here is derived from an EMBL/GenBank/DDBJ whole genome shotgun (WGS) entry which is preliminary data.</text>
</comment>
<evidence type="ECO:0000256" key="8">
    <source>
        <dbReference type="SAM" id="Phobius"/>
    </source>
</evidence>
<reference evidence="10 11" key="1">
    <citation type="submission" date="2019-09" db="EMBL/GenBank/DDBJ databases">
        <title>YIM 48816 draft genome.</title>
        <authorList>
            <person name="Jiang L."/>
        </authorList>
    </citation>
    <scope>NUCLEOTIDE SEQUENCE [LARGE SCALE GENOMIC DNA]</scope>
    <source>
        <strain evidence="10 11">YIM 48816</strain>
    </source>
</reference>
<evidence type="ECO:0000259" key="9">
    <source>
        <dbReference type="Pfam" id="PF03600"/>
    </source>
</evidence>
<feature type="transmembrane region" description="Helical" evidence="8">
    <location>
        <begin position="399"/>
        <end position="421"/>
    </location>
</feature>
<gene>
    <name evidence="10" type="ORF">F6X53_01300</name>
</gene>
<dbReference type="PANTHER" id="PTHR43302">
    <property type="entry name" value="TRANSPORTER ARSB-RELATED"/>
    <property type="match status" value="1"/>
</dbReference>
<dbReference type="RefSeq" id="WP_150996390.1">
    <property type="nucleotide sequence ID" value="NZ_BPQY01000206.1"/>
</dbReference>
<dbReference type="InterPro" id="IPR004680">
    <property type="entry name" value="Cit_transptr-like_dom"/>
</dbReference>
<dbReference type="Proteomes" id="UP000474159">
    <property type="component" value="Unassembled WGS sequence"/>
</dbReference>
<dbReference type="AlphaFoldDB" id="A0A6L3T902"/>
<feature type="domain" description="Citrate transporter-like" evidence="9">
    <location>
        <begin position="30"/>
        <end position="355"/>
    </location>
</feature>
<feature type="transmembrane region" description="Helical" evidence="8">
    <location>
        <begin position="368"/>
        <end position="387"/>
    </location>
</feature>
<dbReference type="GO" id="GO:0015105">
    <property type="term" value="F:arsenite transmembrane transporter activity"/>
    <property type="evidence" value="ECO:0007669"/>
    <property type="project" value="InterPro"/>
</dbReference>
<dbReference type="PANTHER" id="PTHR43302:SF5">
    <property type="entry name" value="TRANSPORTER ARSB-RELATED"/>
    <property type="match status" value="1"/>
</dbReference>
<evidence type="ECO:0000256" key="4">
    <source>
        <dbReference type="ARBA" id="ARBA00022475"/>
    </source>
</evidence>
<feature type="transmembrane region" description="Helical" evidence="8">
    <location>
        <begin position="10"/>
        <end position="28"/>
    </location>
</feature>
<dbReference type="Pfam" id="PF03600">
    <property type="entry name" value="CitMHS"/>
    <property type="match status" value="1"/>
</dbReference>
<keyword evidence="4" id="KW-1003">Cell membrane</keyword>
<evidence type="ECO:0000313" key="11">
    <source>
        <dbReference type="Proteomes" id="UP000474159"/>
    </source>
</evidence>
<comment type="subcellular location">
    <subcellularLocation>
        <location evidence="1">Cell membrane</location>
        <topology evidence="1">Multi-pass membrane protein</topology>
    </subcellularLocation>
</comment>
<feature type="transmembrane region" description="Helical" evidence="8">
    <location>
        <begin position="227"/>
        <end position="245"/>
    </location>
</feature>
<feature type="transmembrane region" description="Helical" evidence="8">
    <location>
        <begin position="181"/>
        <end position="199"/>
    </location>
</feature>
<dbReference type="PRINTS" id="PR00758">
    <property type="entry name" value="ARSENICPUMP"/>
</dbReference>
<protein>
    <submittedName>
        <fullName evidence="10">Arsenic transporter</fullName>
    </submittedName>
</protein>
<keyword evidence="5 8" id="KW-0812">Transmembrane</keyword>
<dbReference type="InterPro" id="IPR000802">
    <property type="entry name" value="Arsenical_pump_ArsB"/>
</dbReference>
<feature type="transmembrane region" description="Helical" evidence="8">
    <location>
        <begin position="34"/>
        <end position="55"/>
    </location>
</feature>
<feature type="transmembrane region" description="Helical" evidence="8">
    <location>
        <begin position="105"/>
        <end position="130"/>
    </location>
</feature>
<dbReference type="OrthoDB" id="9774335at2"/>
<dbReference type="CDD" id="cd01118">
    <property type="entry name" value="ArsB_permease"/>
    <property type="match status" value="1"/>
</dbReference>
<keyword evidence="3" id="KW-0813">Transport</keyword>
<evidence type="ECO:0000256" key="1">
    <source>
        <dbReference type="ARBA" id="ARBA00004651"/>
    </source>
</evidence>
<keyword evidence="6 8" id="KW-1133">Transmembrane helix</keyword>
<keyword evidence="7 8" id="KW-0472">Membrane</keyword>
<feature type="transmembrane region" description="Helical" evidence="8">
    <location>
        <begin position="142"/>
        <end position="161"/>
    </location>
</feature>
<proteinExistence type="inferred from homology"/>
<dbReference type="GO" id="GO:0005886">
    <property type="term" value="C:plasma membrane"/>
    <property type="evidence" value="ECO:0007669"/>
    <property type="project" value="UniProtKB-SubCell"/>
</dbReference>
<keyword evidence="11" id="KW-1185">Reference proteome</keyword>
<evidence type="ECO:0000256" key="5">
    <source>
        <dbReference type="ARBA" id="ARBA00022692"/>
    </source>
</evidence>
<organism evidence="10 11">
    <name type="scientific">Methylobacterium soli</name>
    <dbReference type="NCBI Taxonomy" id="553447"/>
    <lineage>
        <taxon>Bacteria</taxon>
        <taxon>Pseudomonadati</taxon>
        <taxon>Pseudomonadota</taxon>
        <taxon>Alphaproteobacteria</taxon>
        <taxon>Hyphomicrobiales</taxon>
        <taxon>Methylobacteriaceae</taxon>
        <taxon>Methylobacterium</taxon>
    </lineage>
</organism>
<evidence type="ECO:0000256" key="7">
    <source>
        <dbReference type="ARBA" id="ARBA00023136"/>
    </source>
</evidence>
<evidence type="ECO:0000256" key="6">
    <source>
        <dbReference type="ARBA" id="ARBA00022989"/>
    </source>
</evidence>
<name>A0A6L3T902_9HYPH</name>
<feature type="transmembrane region" description="Helical" evidence="8">
    <location>
        <begin position="251"/>
        <end position="267"/>
    </location>
</feature>
<accession>A0A6L3T902</accession>
<feature type="transmembrane region" description="Helical" evidence="8">
    <location>
        <begin position="279"/>
        <end position="297"/>
    </location>
</feature>
<dbReference type="EMBL" id="VZZK01000001">
    <property type="protein sequence ID" value="KAB1081762.1"/>
    <property type="molecule type" value="Genomic_DNA"/>
</dbReference>
<evidence type="ECO:0000256" key="2">
    <source>
        <dbReference type="ARBA" id="ARBA00009843"/>
    </source>
</evidence>
<evidence type="ECO:0000256" key="3">
    <source>
        <dbReference type="ARBA" id="ARBA00022448"/>
    </source>
</evidence>